<accession>A0A1G8XEW3</accession>
<dbReference type="EMBL" id="FNET01000003">
    <property type="protein sequence ID" value="SDJ88485.1"/>
    <property type="molecule type" value="Genomic_DNA"/>
</dbReference>
<reference evidence="2" key="1">
    <citation type="submission" date="2016-10" db="EMBL/GenBank/DDBJ databases">
        <authorList>
            <person name="Varghese N."/>
            <person name="Submissions S."/>
        </authorList>
    </citation>
    <scope>NUCLEOTIDE SEQUENCE [LARGE SCALE GENOMIC DNA]</scope>
    <source>
        <strain evidence="2">DSM 44796</strain>
    </source>
</reference>
<gene>
    <name evidence="1" type="ORF">SAMN04488074_103444</name>
</gene>
<evidence type="ECO:0000313" key="1">
    <source>
        <dbReference type="EMBL" id="SDJ88485.1"/>
    </source>
</evidence>
<sequence>MTLCLVGLRDNPLSIAPEAQGKALIAGLVPPHPRKATALQSDVQREFSG</sequence>
<dbReference type="Proteomes" id="UP000199682">
    <property type="component" value="Unassembled WGS sequence"/>
</dbReference>
<protein>
    <submittedName>
        <fullName evidence="1">Uncharacterized protein</fullName>
    </submittedName>
</protein>
<organism evidence="1 2">
    <name type="scientific">Lentzea albidocapillata subsp. violacea</name>
    <dbReference type="NCBI Taxonomy" id="128104"/>
    <lineage>
        <taxon>Bacteria</taxon>
        <taxon>Bacillati</taxon>
        <taxon>Actinomycetota</taxon>
        <taxon>Actinomycetes</taxon>
        <taxon>Pseudonocardiales</taxon>
        <taxon>Pseudonocardiaceae</taxon>
        <taxon>Lentzea</taxon>
    </lineage>
</organism>
<dbReference type="AlphaFoldDB" id="A0A1G8XEW3"/>
<proteinExistence type="predicted"/>
<evidence type="ECO:0000313" key="2">
    <source>
        <dbReference type="Proteomes" id="UP000199682"/>
    </source>
</evidence>
<name>A0A1G8XEW3_9PSEU</name>